<gene>
    <name evidence="1" type="ORF">WMO14_11625</name>
</gene>
<name>A0ABV1BYE3_9FIRM</name>
<reference evidence="1 2" key="1">
    <citation type="submission" date="2024-03" db="EMBL/GenBank/DDBJ databases">
        <title>Human intestinal bacterial collection.</title>
        <authorList>
            <person name="Pauvert C."/>
            <person name="Hitch T.C.A."/>
            <person name="Clavel T."/>
        </authorList>
    </citation>
    <scope>NUCLEOTIDE SEQUENCE [LARGE SCALE GENOMIC DNA]</scope>
    <source>
        <strain evidence="1 2">CLA-AA-H255</strain>
    </source>
</reference>
<organism evidence="1 2">
    <name type="scientific">[Lactobacillus] rogosae</name>
    <dbReference type="NCBI Taxonomy" id="706562"/>
    <lineage>
        <taxon>Bacteria</taxon>
        <taxon>Bacillati</taxon>
        <taxon>Bacillota</taxon>
        <taxon>Clostridia</taxon>
        <taxon>Lachnospirales</taxon>
        <taxon>Lachnospiraceae</taxon>
        <taxon>Lachnospira</taxon>
    </lineage>
</organism>
<dbReference type="Proteomes" id="UP001442364">
    <property type="component" value="Unassembled WGS sequence"/>
</dbReference>
<evidence type="ECO:0000313" key="2">
    <source>
        <dbReference type="Proteomes" id="UP001442364"/>
    </source>
</evidence>
<dbReference type="EMBL" id="JBBMER010000009">
    <property type="protein sequence ID" value="MEQ2380510.1"/>
    <property type="molecule type" value="Genomic_DNA"/>
</dbReference>
<sequence length="276" mass="30763">MLTFNEYTTISNNCSDNKQLSDAINSVCSAALEESSVISHEIKNQAAYLKTCYQLLSSRNDELRSNKFWNNMGSTIDELVNYLERTSIYRYSFKQSETVSCTLSDIINNINEYIKSRYNGLIALDTSDISLECSSASIYASSHYLNIALKEIIDNAYEAASERNCNNCILILSAIMSPDIKDQLILSIGSKKTNNGSSIYQPDNISSCINNDINDNNCNRPGLKSKLCKPFYTTHKGHTGLGLSIVNQICLLSGIDWNIISDNDIVTTVFAFNLQN</sequence>
<protein>
    <submittedName>
        <fullName evidence="1">Uncharacterized protein</fullName>
    </submittedName>
</protein>
<dbReference type="SUPFAM" id="SSF55874">
    <property type="entry name" value="ATPase domain of HSP90 chaperone/DNA topoisomerase II/histidine kinase"/>
    <property type="match status" value="1"/>
</dbReference>
<proteinExistence type="predicted"/>
<evidence type="ECO:0000313" key="1">
    <source>
        <dbReference type="EMBL" id="MEQ2380510.1"/>
    </source>
</evidence>
<keyword evidence="2" id="KW-1185">Reference proteome</keyword>
<accession>A0ABV1BYE3</accession>
<dbReference type="RefSeq" id="WP_349153872.1">
    <property type="nucleotide sequence ID" value="NZ_JBBMER010000009.1"/>
</dbReference>
<dbReference type="Gene3D" id="3.30.565.10">
    <property type="entry name" value="Histidine kinase-like ATPase, C-terminal domain"/>
    <property type="match status" value="1"/>
</dbReference>
<dbReference type="InterPro" id="IPR036890">
    <property type="entry name" value="HATPase_C_sf"/>
</dbReference>
<comment type="caution">
    <text evidence="1">The sequence shown here is derived from an EMBL/GenBank/DDBJ whole genome shotgun (WGS) entry which is preliminary data.</text>
</comment>